<dbReference type="Proteomes" id="UP000466997">
    <property type="component" value="Chromosome"/>
</dbReference>
<name>A0A7I7JNB3_9MYCO</name>
<dbReference type="RefSeq" id="WP_193465028.1">
    <property type="nucleotide sequence ID" value="NZ_AP022562.1"/>
</dbReference>
<comment type="subcellular location">
    <subcellularLocation>
        <location evidence="1">Membrane</location>
    </subcellularLocation>
</comment>
<evidence type="ECO:0000313" key="4">
    <source>
        <dbReference type="Proteomes" id="UP000466997"/>
    </source>
</evidence>
<dbReference type="PANTHER" id="PTHR37042:SF4">
    <property type="entry name" value="OUTER MEMBRANE PROTEIN RV1973"/>
    <property type="match status" value="1"/>
</dbReference>
<evidence type="ECO:0000256" key="1">
    <source>
        <dbReference type="ARBA" id="ARBA00004370"/>
    </source>
</evidence>
<gene>
    <name evidence="3" type="ORF">MNVM_24570</name>
</gene>
<proteinExistence type="predicted"/>
<evidence type="ECO:0000256" key="2">
    <source>
        <dbReference type="ARBA" id="ARBA00023136"/>
    </source>
</evidence>
<dbReference type="GO" id="GO:0016020">
    <property type="term" value="C:membrane"/>
    <property type="evidence" value="ECO:0007669"/>
    <property type="project" value="UniProtKB-SubCell"/>
</dbReference>
<sequence>MAGRQSMNRGWSGLVALVVLLGVFVGLGATAGKLYWNRVEARGEQLARTELVELAKAEIPKVLGYEYKTVEGSLTETFPMFTGDYRREFEARAINDIIPQARERQLVNQVDVTGVGVQDAKRTAGSVLVFISRTVTSGKSKEPLHEGSRLRVDFRKVDSKWLISNIVPI</sequence>
<protein>
    <submittedName>
        <fullName evidence="3">Mce associated protein</fullName>
    </submittedName>
</protein>
<dbReference type="EMBL" id="AP022562">
    <property type="protein sequence ID" value="BBX13376.1"/>
    <property type="molecule type" value="Genomic_DNA"/>
</dbReference>
<evidence type="ECO:0000313" key="3">
    <source>
        <dbReference type="EMBL" id="BBX13376.1"/>
    </source>
</evidence>
<keyword evidence="2" id="KW-0472">Membrane</keyword>
<dbReference type="PANTHER" id="PTHR37042">
    <property type="entry name" value="OUTER MEMBRANE PROTEIN RV1973"/>
    <property type="match status" value="1"/>
</dbReference>
<dbReference type="AlphaFoldDB" id="A0A7I7JNB3"/>
<dbReference type="KEGG" id="mnm:MNVM_24570"/>
<reference evidence="3 4" key="1">
    <citation type="journal article" date="2019" name="Emerg. Microbes Infect.">
        <title>Comprehensive subspecies identification of 175 nontuberculous mycobacteria species based on 7547 genomic profiles.</title>
        <authorList>
            <person name="Matsumoto Y."/>
            <person name="Kinjo T."/>
            <person name="Motooka D."/>
            <person name="Nabeya D."/>
            <person name="Jung N."/>
            <person name="Uechi K."/>
            <person name="Horii T."/>
            <person name="Iida T."/>
            <person name="Fujita J."/>
            <person name="Nakamura S."/>
        </authorList>
    </citation>
    <scope>NUCLEOTIDE SEQUENCE [LARGE SCALE GENOMIC DNA]</scope>
    <source>
        <strain evidence="3 4">JCM 6391</strain>
    </source>
</reference>
<accession>A0A7I7JNB3</accession>
<keyword evidence="4" id="KW-1185">Reference proteome</keyword>
<organism evidence="3 4">
    <name type="scientific">Mycobacterium novum</name>
    <dbReference type="NCBI Taxonomy" id="2492438"/>
    <lineage>
        <taxon>Bacteria</taxon>
        <taxon>Bacillati</taxon>
        <taxon>Actinomycetota</taxon>
        <taxon>Actinomycetes</taxon>
        <taxon>Mycobacteriales</taxon>
        <taxon>Mycobacteriaceae</taxon>
        <taxon>Mycobacterium</taxon>
    </lineage>
</organism>